<gene>
    <name evidence="1" type="ORF">M8330_06775</name>
</gene>
<dbReference type="InterPro" id="IPR012349">
    <property type="entry name" value="Split_barrel_FMN-bd"/>
</dbReference>
<organism evidence="1 2">
    <name type="scientific">Nocardioides bruguierae</name>
    <dbReference type="NCBI Taxonomy" id="2945102"/>
    <lineage>
        <taxon>Bacteria</taxon>
        <taxon>Bacillati</taxon>
        <taxon>Actinomycetota</taxon>
        <taxon>Actinomycetes</taxon>
        <taxon>Propionibacteriales</taxon>
        <taxon>Nocardioidaceae</taxon>
        <taxon>Nocardioides</taxon>
    </lineage>
</organism>
<protein>
    <submittedName>
        <fullName evidence="1">Pyridoxamine 5'-phosphate oxidase family protein</fullName>
    </submittedName>
</protein>
<sequence>MTPWGGTVLQSIELSLSESEALLRAGSTGRIAISTPEGPHIIPVNYSLVADRVVVRTSPYSLLGTHASGTVLAFETDHFDHQQQRGWSVLVRGRGEVITDPATLQAIRQVWPPRPWAAGNRNLHVGIRLTEITGRRLGDGWDVMETLDGHTARAV</sequence>
<reference evidence="1" key="1">
    <citation type="submission" date="2022-05" db="EMBL/GenBank/DDBJ databases">
        <authorList>
            <person name="Tuo L."/>
        </authorList>
    </citation>
    <scope>NUCLEOTIDE SEQUENCE</scope>
    <source>
        <strain evidence="1">BSK12Z-4</strain>
    </source>
</reference>
<dbReference type="SUPFAM" id="SSF50475">
    <property type="entry name" value="FMN-binding split barrel"/>
    <property type="match status" value="1"/>
</dbReference>
<dbReference type="EMBL" id="JAMOIL010000007">
    <property type="protein sequence ID" value="MCM0619997.1"/>
    <property type="molecule type" value="Genomic_DNA"/>
</dbReference>
<proteinExistence type="predicted"/>
<name>A0A9X2D731_9ACTN</name>
<evidence type="ECO:0000313" key="2">
    <source>
        <dbReference type="Proteomes" id="UP001139485"/>
    </source>
</evidence>
<comment type="caution">
    <text evidence="1">The sequence shown here is derived from an EMBL/GenBank/DDBJ whole genome shotgun (WGS) entry which is preliminary data.</text>
</comment>
<dbReference type="Pfam" id="PF12900">
    <property type="entry name" value="Pyridox_ox_2"/>
    <property type="match status" value="1"/>
</dbReference>
<dbReference type="Proteomes" id="UP001139485">
    <property type="component" value="Unassembled WGS sequence"/>
</dbReference>
<dbReference type="AlphaFoldDB" id="A0A9X2D731"/>
<evidence type="ECO:0000313" key="1">
    <source>
        <dbReference type="EMBL" id="MCM0619997.1"/>
    </source>
</evidence>
<dbReference type="RefSeq" id="WP_250826702.1">
    <property type="nucleotide sequence ID" value="NZ_JAMOIL010000007.1"/>
</dbReference>
<dbReference type="InterPro" id="IPR024747">
    <property type="entry name" value="Pyridox_Oxase-rel"/>
</dbReference>
<keyword evidence="2" id="KW-1185">Reference proteome</keyword>
<accession>A0A9X2D731</accession>
<dbReference type="Gene3D" id="2.30.110.10">
    <property type="entry name" value="Electron Transport, Fmn-binding Protein, Chain A"/>
    <property type="match status" value="1"/>
</dbReference>